<feature type="compositionally biased region" description="Polar residues" evidence="9">
    <location>
        <begin position="210"/>
        <end position="229"/>
    </location>
</feature>
<name>A0A6P5FN49_ANACO</name>
<feature type="region of interest" description="Disordered" evidence="9">
    <location>
        <begin position="281"/>
        <end position="302"/>
    </location>
</feature>
<dbReference type="PROSITE" id="PS51536">
    <property type="entry name" value="TFG"/>
    <property type="match status" value="1"/>
</dbReference>
<evidence type="ECO:0000259" key="13">
    <source>
        <dbReference type="PROSITE" id="PS52002"/>
    </source>
</evidence>
<dbReference type="GO" id="GO:0033962">
    <property type="term" value="P:P-body assembly"/>
    <property type="evidence" value="ECO:0007669"/>
    <property type="project" value="TreeGrafter"/>
</dbReference>
<feature type="compositionally biased region" description="Acidic residues" evidence="9">
    <location>
        <begin position="483"/>
        <end position="496"/>
    </location>
</feature>
<organism evidence="14 15">
    <name type="scientific">Ananas comosus</name>
    <name type="common">Pineapple</name>
    <name type="synonym">Ananas ananas</name>
    <dbReference type="NCBI Taxonomy" id="4615"/>
    <lineage>
        <taxon>Eukaryota</taxon>
        <taxon>Viridiplantae</taxon>
        <taxon>Streptophyta</taxon>
        <taxon>Embryophyta</taxon>
        <taxon>Tracheophyta</taxon>
        <taxon>Spermatophyta</taxon>
        <taxon>Magnoliopsida</taxon>
        <taxon>Liliopsida</taxon>
        <taxon>Poales</taxon>
        <taxon>Bromeliaceae</taxon>
        <taxon>Bromelioideae</taxon>
        <taxon>Ananas</taxon>
    </lineage>
</organism>
<gene>
    <name evidence="15" type="primary">LOC109716411</name>
</gene>
<feature type="compositionally biased region" description="Low complexity" evidence="9">
    <location>
        <begin position="110"/>
        <end position="121"/>
    </location>
</feature>
<feature type="compositionally biased region" description="Low complexity" evidence="9">
    <location>
        <begin position="238"/>
        <end position="264"/>
    </location>
</feature>
<dbReference type="InterPro" id="IPR047575">
    <property type="entry name" value="Sm"/>
</dbReference>
<dbReference type="FunFam" id="2.30.30.100:FF:000033">
    <property type="entry name" value="Trailer hitch, isoform C"/>
    <property type="match status" value="1"/>
</dbReference>
<protein>
    <submittedName>
        <fullName evidence="15">Protein decapping 5-like</fullName>
    </submittedName>
</protein>
<feature type="domain" description="FFD box profile" evidence="11">
    <location>
        <begin position="506"/>
        <end position="521"/>
    </location>
</feature>
<comment type="similarity">
    <text evidence="2">Belongs to the LSM14 family.</text>
</comment>
<keyword evidence="5" id="KW-0507">mRNA processing</keyword>
<evidence type="ECO:0000256" key="3">
    <source>
        <dbReference type="ARBA" id="ARBA00022490"/>
    </source>
</evidence>
<dbReference type="PROSITE" id="PS51513">
    <property type="entry name" value="FFD"/>
    <property type="match status" value="1"/>
</dbReference>
<feature type="domain" description="TFG box profile" evidence="12">
    <location>
        <begin position="528"/>
        <end position="548"/>
    </location>
</feature>
<dbReference type="InterPro" id="IPR025761">
    <property type="entry name" value="FFD_box"/>
</dbReference>
<sequence>MAAEASRSGPSADSYIGSLISLTSKSEIRYEGVLYSINTEESSIGLRNVRSFGTEGRKKDGPQILASDKIFEYILFRGSDIKDLQVKSSPQVQPATSIHNDPAIIQSHYSLPPSTSSTLPSVGAATAPDLSSHTAQVGLQSPAFQTNLPLYQPGGGLGPWASSPASGPGPAMPMMYRPGYYPSSSGLSHLQQPPFLRALPGMSIPQSIQQPLQYPGLNNTSLPSGSENLQVYPPPLLQPSSTSLGLTSSTLSTTSLPTSTSSVLTPEISASSLLDKPALTSTPSASLPFVTSQTTSNVEPGPTLAQIQNLTSLASNKPGSAPGPTLPYQTMPQMASLVASSSSSPVETLLPLVTPGQLLQMASSTIGLPQSSQTNHKEQEAKQVETKNEPLLPEPSVRAAAEISEPILPLPKPVVQKTNGAASYTHHNYRGRGRGRGNGYSRPVTQFTEDFDFIAMNEKFKKDEVWGNLGKSKAQVREKDGELKEDEDYDVEEDDEIEAVKPESKPVYVKDDFFDSLSCATLDRGNRNGRTKFSEQMKIDTETFGDFPRQNRGFRGSGSRGFRGGGRGRGPYYGGRGYGYMGRGRGYSTPNRSSY</sequence>
<dbReference type="InterPro" id="IPR025768">
    <property type="entry name" value="TFG_box"/>
</dbReference>
<comment type="subcellular location">
    <subcellularLocation>
        <location evidence="1">Cytoplasm</location>
        <location evidence="1">P-body</location>
    </subcellularLocation>
</comment>
<evidence type="ECO:0000313" key="14">
    <source>
        <dbReference type="Proteomes" id="UP000515123"/>
    </source>
</evidence>
<dbReference type="InterPro" id="IPR019050">
    <property type="entry name" value="FDF_dom"/>
</dbReference>
<feature type="compositionally biased region" description="Basic and acidic residues" evidence="9">
    <location>
        <begin position="375"/>
        <end position="386"/>
    </location>
</feature>
<evidence type="ECO:0000256" key="2">
    <source>
        <dbReference type="ARBA" id="ARBA00010415"/>
    </source>
</evidence>
<dbReference type="GO" id="GO:0000932">
    <property type="term" value="C:P-body"/>
    <property type="evidence" value="ECO:0007669"/>
    <property type="project" value="UniProtKB-SubCell"/>
</dbReference>
<dbReference type="Pfam" id="PF12701">
    <property type="entry name" value="LSM14"/>
    <property type="match status" value="1"/>
</dbReference>
<keyword evidence="4" id="KW-0678">Repressor</keyword>
<keyword evidence="14" id="KW-1185">Reference proteome</keyword>
<dbReference type="SMART" id="SM01271">
    <property type="entry name" value="LSM14"/>
    <property type="match status" value="1"/>
</dbReference>
<dbReference type="PROSITE" id="PS52002">
    <property type="entry name" value="SM"/>
    <property type="match status" value="1"/>
</dbReference>
<evidence type="ECO:0000256" key="4">
    <source>
        <dbReference type="ARBA" id="ARBA00022491"/>
    </source>
</evidence>
<feature type="region of interest" description="Disordered" evidence="9">
    <location>
        <begin position="544"/>
        <end position="595"/>
    </location>
</feature>
<evidence type="ECO:0000256" key="8">
    <source>
        <dbReference type="PROSITE-ProRule" id="PRU00869"/>
    </source>
</evidence>
<proteinExistence type="inferred from homology"/>
<dbReference type="AlphaFoldDB" id="A0A6P5FN49"/>
<feature type="region of interest" description="Disordered" evidence="9">
    <location>
        <begin position="106"/>
        <end position="127"/>
    </location>
</feature>
<dbReference type="Gene3D" id="2.30.30.100">
    <property type="match status" value="1"/>
</dbReference>
<evidence type="ECO:0000259" key="10">
    <source>
        <dbReference type="PROSITE" id="PS51512"/>
    </source>
</evidence>
<feature type="short sequence motif" description="TFG box" evidence="8">
    <location>
        <begin position="528"/>
        <end position="548"/>
    </location>
</feature>
<evidence type="ECO:0000256" key="6">
    <source>
        <dbReference type="ARBA" id="ARBA00059323"/>
    </source>
</evidence>
<reference evidence="14" key="1">
    <citation type="journal article" date="2015" name="Nat. Genet.">
        <title>The pineapple genome and the evolution of CAM photosynthesis.</title>
        <authorList>
            <person name="Ming R."/>
            <person name="VanBuren R."/>
            <person name="Wai C.M."/>
            <person name="Tang H."/>
            <person name="Schatz M.C."/>
            <person name="Bowers J.E."/>
            <person name="Lyons E."/>
            <person name="Wang M.L."/>
            <person name="Chen J."/>
            <person name="Biggers E."/>
            <person name="Zhang J."/>
            <person name="Huang L."/>
            <person name="Zhang L."/>
            <person name="Miao W."/>
            <person name="Zhang J."/>
            <person name="Ye Z."/>
            <person name="Miao C."/>
            <person name="Lin Z."/>
            <person name="Wang H."/>
            <person name="Zhou H."/>
            <person name="Yim W.C."/>
            <person name="Priest H.D."/>
            <person name="Zheng C."/>
            <person name="Woodhouse M."/>
            <person name="Edger P.P."/>
            <person name="Guyot R."/>
            <person name="Guo H.B."/>
            <person name="Guo H."/>
            <person name="Zheng G."/>
            <person name="Singh R."/>
            <person name="Sharma A."/>
            <person name="Min X."/>
            <person name="Zheng Y."/>
            <person name="Lee H."/>
            <person name="Gurtowski J."/>
            <person name="Sedlazeck F.J."/>
            <person name="Harkess A."/>
            <person name="McKain M.R."/>
            <person name="Liao Z."/>
            <person name="Fang J."/>
            <person name="Liu J."/>
            <person name="Zhang X."/>
            <person name="Zhang Q."/>
            <person name="Hu W."/>
            <person name="Qin Y."/>
            <person name="Wang K."/>
            <person name="Chen L.Y."/>
            <person name="Shirley N."/>
            <person name="Lin Y.R."/>
            <person name="Liu L.Y."/>
            <person name="Hernandez A.G."/>
            <person name="Wright C.L."/>
            <person name="Bulone V."/>
            <person name="Tuskan G.A."/>
            <person name="Heath K."/>
            <person name="Zee F."/>
            <person name="Moore P.H."/>
            <person name="Sunkar R."/>
            <person name="Leebens-Mack J.H."/>
            <person name="Mockler T."/>
            <person name="Bennetzen J.L."/>
            <person name="Freeling M."/>
            <person name="Sankoff D."/>
            <person name="Paterson A.H."/>
            <person name="Zhu X."/>
            <person name="Yang X."/>
            <person name="Smith J.A."/>
            <person name="Cushman J.C."/>
            <person name="Paull R.E."/>
            <person name="Yu Q."/>
        </authorList>
    </citation>
    <scope>NUCLEOTIDE SEQUENCE [LARGE SCALE GENOMIC DNA]</scope>
    <source>
        <strain evidence="14">cv. F153</strain>
    </source>
</reference>
<dbReference type="SUPFAM" id="SSF50182">
    <property type="entry name" value="Sm-like ribonucleoproteins"/>
    <property type="match status" value="1"/>
</dbReference>
<evidence type="ECO:0000259" key="11">
    <source>
        <dbReference type="PROSITE" id="PS51513"/>
    </source>
</evidence>
<feature type="compositionally biased region" description="Polar residues" evidence="9">
    <location>
        <begin position="281"/>
        <end position="298"/>
    </location>
</feature>
<dbReference type="Proteomes" id="UP000515123">
    <property type="component" value="Linkage group 10"/>
</dbReference>
<feature type="region of interest" description="Disordered" evidence="9">
    <location>
        <begin position="477"/>
        <end position="496"/>
    </location>
</feature>
<dbReference type="GO" id="GO:0003729">
    <property type="term" value="F:mRNA binding"/>
    <property type="evidence" value="ECO:0007669"/>
    <property type="project" value="TreeGrafter"/>
</dbReference>
<dbReference type="GO" id="GO:0006397">
    <property type="term" value="P:mRNA processing"/>
    <property type="evidence" value="ECO:0007669"/>
    <property type="project" value="UniProtKB-KW"/>
</dbReference>
<feature type="domain" description="Sm" evidence="13">
    <location>
        <begin position="7"/>
        <end position="90"/>
    </location>
</feature>
<evidence type="ECO:0000256" key="5">
    <source>
        <dbReference type="ARBA" id="ARBA00022664"/>
    </source>
</evidence>
<dbReference type="InterPro" id="IPR010920">
    <property type="entry name" value="LSM_dom_sf"/>
</dbReference>
<feature type="region of interest" description="Disordered" evidence="9">
    <location>
        <begin position="210"/>
        <end position="264"/>
    </location>
</feature>
<evidence type="ECO:0000313" key="15">
    <source>
        <dbReference type="RefSeq" id="XP_020097429.1"/>
    </source>
</evidence>
<comment type="function">
    <text evidence="6">As a component of the decapping complex, involved in the degradation of mRNAs. Promotes P-body formation. Translational repressor.</text>
</comment>
<feature type="region of interest" description="Disordered" evidence="9">
    <location>
        <begin position="367"/>
        <end position="386"/>
    </location>
</feature>
<dbReference type="GeneID" id="109716411"/>
<dbReference type="PANTHER" id="PTHR13586">
    <property type="entry name" value="SCD6 PROTEIN-RELATED"/>
    <property type="match status" value="1"/>
</dbReference>
<feature type="short sequence motif" description="FFD box" evidence="7">
    <location>
        <begin position="506"/>
        <end position="521"/>
    </location>
</feature>
<evidence type="ECO:0000256" key="9">
    <source>
        <dbReference type="SAM" id="MobiDB-lite"/>
    </source>
</evidence>
<dbReference type="CDD" id="cd01736">
    <property type="entry name" value="LSm14_N"/>
    <property type="match status" value="1"/>
</dbReference>
<dbReference type="PROSITE" id="PS51512">
    <property type="entry name" value="DFDF"/>
    <property type="match status" value="1"/>
</dbReference>
<feature type="domain" description="DFDF" evidence="10">
    <location>
        <begin position="439"/>
        <end position="475"/>
    </location>
</feature>
<dbReference type="GO" id="GO:0034063">
    <property type="term" value="P:stress granule assembly"/>
    <property type="evidence" value="ECO:0007669"/>
    <property type="project" value="TreeGrafter"/>
</dbReference>
<dbReference type="Pfam" id="PF09532">
    <property type="entry name" value="FDF"/>
    <property type="match status" value="1"/>
</dbReference>
<accession>A0A6P5FN49</accession>
<dbReference type="InterPro" id="IPR025762">
    <property type="entry name" value="DFDF"/>
</dbReference>
<dbReference type="InterPro" id="IPR025609">
    <property type="entry name" value="Lsm14-like_N"/>
</dbReference>
<reference evidence="15" key="2">
    <citation type="submission" date="2025-08" db="UniProtKB">
        <authorList>
            <consortium name="RefSeq"/>
        </authorList>
    </citation>
    <scope>IDENTIFICATION</scope>
    <source>
        <tissue evidence="15">Leaf</tissue>
    </source>
</reference>
<dbReference type="SMART" id="SM01199">
    <property type="entry name" value="FDF"/>
    <property type="match status" value="1"/>
</dbReference>
<evidence type="ECO:0000256" key="7">
    <source>
        <dbReference type="PROSITE-ProRule" id="PRU00846"/>
    </source>
</evidence>
<dbReference type="RefSeq" id="XP_020097429.1">
    <property type="nucleotide sequence ID" value="XM_020241840.1"/>
</dbReference>
<dbReference type="OrthoDB" id="21539at2759"/>
<keyword evidence="3" id="KW-0963">Cytoplasm</keyword>
<evidence type="ECO:0000256" key="1">
    <source>
        <dbReference type="ARBA" id="ARBA00004201"/>
    </source>
</evidence>
<feature type="compositionally biased region" description="Gly residues" evidence="9">
    <location>
        <begin position="555"/>
        <end position="585"/>
    </location>
</feature>
<dbReference type="PANTHER" id="PTHR13586:SF0">
    <property type="entry name" value="TRAILER HITCH, ISOFORM H"/>
    <property type="match status" value="1"/>
</dbReference>
<evidence type="ECO:0000259" key="12">
    <source>
        <dbReference type="PROSITE" id="PS51536"/>
    </source>
</evidence>